<organism evidence="2 3">
    <name type="scientific">Chitinophaga defluvii</name>
    <dbReference type="NCBI Taxonomy" id="3163343"/>
    <lineage>
        <taxon>Bacteria</taxon>
        <taxon>Pseudomonadati</taxon>
        <taxon>Bacteroidota</taxon>
        <taxon>Chitinophagia</taxon>
        <taxon>Chitinophagales</taxon>
        <taxon>Chitinophagaceae</taxon>
        <taxon>Chitinophaga</taxon>
    </lineage>
</organism>
<evidence type="ECO:0000313" key="3">
    <source>
        <dbReference type="Proteomes" id="UP001549749"/>
    </source>
</evidence>
<gene>
    <name evidence="2" type="ORF">ABR189_04640</name>
</gene>
<proteinExistence type="predicted"/>
<protein>
    <submittedName>
        <fullName evidence="2">DUF1016 N-terminal domain-containing protein</fullName>
    </submittedName>
</protein>
<reference evidence="2 3" key="1">
    <citation type="submission" date="2024-06" db="EMBL/GenBank/DDBJ databases">
        <title>Chitinophaga defluvii sp. nov., isolated from municipal sewage.</title>
        <authorList>
            <person name="Zhang L."/>
        </authorList>
    </citation>
    <scope>NUCLEOTIDE SEQUENCE [LARGE SCALE GENOMIC DNA]</scope>
    <source>
        <strain evidence="2 3">H8</strain>
    </source>
</reference>
<dbReference type="Pfam" id="PF17761">
    <property type="entry name" value="DUF1016_N"/>
    <property type="match status" value="1"/>
</dbReference>
<dbReference type="Proteomes" id="UP001549749">
    <property type="component" value="Unassembled WGS sequence"/>
</dbReference>
<evidence type="ECO:0000259" key="1">
    <source>
        <dbReference type="Pfam" id="PF17761"/>
    </source>
</evidence>
<dbReference type="InterPro" id="IPR041527">
    <property type="entry name" value="YhcG_N"/>
</dbReference>
<accession>A0ABV2T0U3</accession>
<sequence length="58" mass="6952">MRIAEYGSQLFDKLSKDLTKSYGKRFSRSNLLYMRKLYNSSPKRETLSHKLTWSHYSC</sequence>
<comment type="caution">
    <text evidence="2">The sequence shown here is derived from an EMBL/GenBank/DDBJ whole genome shotgun (WGS) entry which is preliminary data.</text>
</comment>
<dbReference type="EMBL" id="JBEXAC010000001">
    <property type="protein sequence ID" value="MET6996639.1"/>
    <property type="molecule type" value="Genomic_DNA"/>
</dbReference>
<evidence type="ECO:0000313" key="2">
    <source>
        <dbReference type="EMBL" id="MET6996639.1"/>
    </source>
</evidence>
<name>A0ABV2T0U3_9BACT</name>
<keyword evidence="3" id="KW-1185">Reference proteome</keyword>
<feature type="domain" description="YhcG N-terminal" evidence="1">
    <location>
        <begin position="4"/>
        <end position="56"/>
    </location>
</feature>
<dbReference type="RefSeq" id="WP_354661078.1">
    <property type="nucleotide sequence ID" value="NZ_JBEXAC010000001.1"/>
</dbReference>